<protein>
    <recommendedName>
        <fullName evidence="3">Peptidase M24 domain-containing protein</fullName>
    </recommendedName>
</protein>
<evidence type="ECO:0008006" key="3">
    <source>
        <dbReference type="Google" id="ProtNLM"/>
    </source>
</evidence>
<gene>
    <name evidence="1" type="ORF">UQ64_18025</name>
</gene>
<organism evidence="1 2">
    <name type="scientific">Paenibacillus etheri</name>
    <dbReference type="NCBI Taxonomy" id="1306852"/>
    <lineage>
        <taxon>Bacteria</taxon>
        <taxon>Bacillati</taxon>
        <taxon>Bacillota</taxon>
        <taxon>Bacilli</taxon>
        <taxon>Bacillales</taxon>
        <taxon>Paenibacillaceae</taxon>
        <taxon>Paenibacillus</taxon>
    </lineage>
</organism>
<dbReference type="Gene3D" id="3.90.230.10">
    <property type="entry name" value="Creatinase/methionine aminopeptidase superfamily"/>
    <property type="match status" value="1"/>
</dbReference>
<dbReference type="EMBL" id="LCZJ02000025">
    <property type="protein sequence ID" value="KTD86007.1"/>
    <property type="molecule type" value="Genomic_DNA"/>
</dbReference>
<sequence length="87" mass="10468">MTFEEVYLYMNGVIKQLDYINLDFSGNLGHTIEFNKDNRKYFELGNKMQLSEASFFTFEPHIKHTNGEYGFKREDIYYFRNGELFVL</sequence>
<reference evidence="1 2" key="1">
    <citation type="journal article" date="2015" name="Int. Biodeterior. Biodegradation">
        <title>Physiological and genetic screening methods for the isolation of methyl tert-butyl ether-degrading bacteria for bioremediation purposes.</title>
        <authorList>
            <person name="Guisado I.M."/>
            <person name="Purswani J."/>
            <person name="Gonzalez Lopez J."/>
            <person name="Pozo C."/>
        </authorList>
    </citation>
    <scope>NUCLEOTIDE SEQUENCE [LARGE SCALE GENOMIC DNA]</scope>
    <source>
        <strain evidence="1 2">SH7</strain>
    </source>
</reference>
<keyword evidence="2" id="KW-1185">Reference proteome</keyword>
<comment type="caution">
    <text evidence="1">The sequence shown here is derived from an EMBL/GenBank/DDBJ whole genome shotgun (WGS) entry which is preliminary data.</text>
</comment>
<evidence type="ECO:0000313" key="2">
    <source>
        <dbReference type="Proteomes" id="UP000054709"/>
    </source>
</evidence>
<dbReference type="AlphaFoldDB" id="A0A0W1AXF0"/>
<evidence type="ECO:0000313" key="1">
    <source>
        <dbReference type="EMBL" id="KTD86007.1"/>
    </source>
</evidence>
<proteinExistence type="predicted"/>
<name>A0A0W1AXF0_9BACL</name>
<dbReference type="InterPro" id="IPR036005">
    <property type="entry name" value="Creatinase/aminopeptidase-like"/>
</dbReference>
<dbReference type="Proteomes" id="UP000054709">
    <property type="component" value="Unassembled WGS sequence"/>
</dbReference>
<dbReference type="SUPFAM" id="SSF55920">
    <property type="entry name" value="Creatinase/aminopeptidase"/>
    <property type="match status" value="1"/>
</dbReference>
<accession>A0A0W1AXF0</accession>